<protein>
    <recommendedName>
        <fullName evidence="1">Trk system potassium uptake protein TrkA</fullName>
    </recommendedName>
</protein>
<evidence type="ECO:0000256" key="6">
    <source>
        <dbReference type="ARBA" id="ARBA00023065"/>
    </source>
</evidence>
<keyword evidence="10" id="KW-1185">Reference proteome</keyword>
<dbReference type="PROSITE" id="PS51201">
    <property type="entry name" value="RCK_N"/>
    <property type="match status" value="2"/>
</dbReference>
<evidence type="ECO:0000256" key="2">
    <source>
        <dbReference type="ARBA" id="ARBA00022448"/>
    </source>
</evidence>
<dbReference type="GO" id="GO:0015079">
    <property type="term" value="F:potassium ion transmembrane transporter activity"/>
    <property type="evidence" value="ECO:0007669"/>
    <property type="project" value="InterPro"/>
</dbReference>
<feature type="domain" description="RCK N-terminal" evidence="7">
    <location>
        <begin position="1"/>
        <end position="121"/>
    </location>
</feature>
<gene>
    <name evidence="9" type="primary">trkA</name>
    <name evidence="9" type="ORF">PDESU_03583</name>
</gene>
<evidence type="ECO:0000256" key="5">
    <source>
        <dbReference type="ARBA" id="ARBA00023027"/>
    </source>
</evidence>
<dbReference type="NCBIfam" id="NF007031">
    <property type="entry name" value="PRK09496.1-2"/>
    <property type="match status" value="1"/>
</dbReference>
<evidence type="ECO:0000256" key="1">
    <source>
        <dbReference type="ARBA" id="ARBA00017378"/>
    </source>
</evidence>
<dbReference type="InterPro" id="IPR006036">
    <property type="entry name" value="K_uptake_TrkA"/>
</dbReference>
<dbReference type="Gene3D" id="3.30.70.1450">
    <property type="entry name" value="Regulator of K+ conductance, C-terminal domain"/>
    <property type="match status" value="2"/>
</dbReference>
<keyword evidence="5" id="KW-0520">NAD</keyword>
<dbReference type="PANTHER" id="PTHR43833">
    <property type="entry name" value="POTASSIUM CHANNEL PROTEIN 2-RELATED-RELATED"/>
    <property type="match status" value="1"/>
</dbReference>
<dbReference type="InterPro" id="IPR036721">
    <property type="entry name" value="RCK_C_sf"/>
</dbReference>
<name>A0A6C2U541_PONDE</name>
<dbReference type="SUPFAM" id="SSF51735">
    <property type="entry name" value="NAD(P)-binding Rossmann-fold domains"/>
    <property type="match status" value="2"/>
</dbReference>
<dbReference type="InterPro" id="IPR036291">
    <property type="entry name" value="NAD(P)-bd_dom_sf"/>
</dbReference>
<keyword evidence="3" id="KW-0633">Potassium transport</keyword>
<dbReference type="Pfam" id="PF02080">
    <property type="entry name" value="TrkA_C"/>
    <property type="match status" value="2"/>
</dbReference>
<feature type="domain" description="RCK C-terminal" evidence="8">
    <location>
        <begin position="141"/>
        <end position="225"/>
    </location>
</feature>
<dbReference type="NCBIfam" id="NF007039">
    <property type="entry name" value="PRK09496.3-2"/>
    <property type="match status" value="1"/>
</dbReference>
<dbReference type="InterPro" id="IPR050721">
    <property type="entry name" value="Trk_Ktr_HKT_K-transport"/>
</dbReference>
<dbReference type="SUPFAM" id="SSF116726">
    <property type="entry name" value="TrkA C-terminal domain-like"/>
    <property type="match status" value="2"/>
</dbReference>
<dbReference type="InterPro" id="IPR003148">
    <property type="entry name" value="RCK_N"/>
</dbReference>
<evidence type="ECO:0000259" key="8">
    <source>
        <dbReference type="PROSITE" id="PS51202"/>
    </source>
</evidence>
<evidence type="ECO:0000259" key="7">
    <source>
        <dbReference type="PROSITE" id="PS51201"/>
    </source>
</evidence>
<dbReference type="PROSITE" id="PS51202">
    <property type="entry name" value="RCK_C"/>
    <property type="match status" value="2"/>
</dbReference>
<dbReference type="Gene3D" id="3.40.50.720">
    <property type="entry name" value="NAD(P)-binding Rossmann-like Domain"/>
    <property type="match status" value="2"/>
</dbReference>
<organism evidence="9 10">
    <name type="scientific">Pontiella desulfatans</name>
    <dbReference type="NCBI Taxonomy" id="2750659"/>
    <lineage>
        <taxon>Bacteria</taxon>
        <taxon>Pseudomonadati</taxon>
        <taxon>Kiritimatiellota</taxon>
        <taxon>Kiritimatiellia</taxon>
        <taxon>Kiritimatiellales</taxon>
        <taxon>Pontiellaceae</taxon>
        <taxon>Pontiella</taxon>
    </lineage>
</organism>
<dbReference type="PANTHER" id="PTHR43833:SF5">
    <property type="entry name" value="TRK SYSTEM POTASSIUM UPTAKE PROTEIN TRKA"/>
    <property type="match status" value="1"/>
</dbReference>
<evidence type="ECO:0000256" key="3">
    <source>
        <dbReference type="ARBA" id="ARBA00022538"/>
    </source>
</evidence>
<feature type="domain" description="RCK N-terminal" evidence="7">
    <location>
        <begin position="230"/>
        <end position="347"/>
    </location>
</feature>
<keyword evidence="6" id="KW-0406">Ion transport</keyword>
<evidence type="ECO:0000256" key="4">
    <source>
        <dbReference type="ARBA" id="ARBA00022958"/>
    </source>
</evidence>
<evidence type="ECO:0000313" key="9">
    <source>
        <dbReference type="EMBL" id="VGO15003.1"/>
    </source>
</evidence>
<evidence type="ECO:0000313" key="10">
    <source>
        <dbReference type="Proteomes" id="UP000366872"/>
    </source>
</evidence>
<keyword evidence="2" id="KW-0813">Transport</keyword>
<accession>A0A6C2U541</accession>
<dbReference type="PRINTS" id="PR00335">
    <property type="entry name" value="KUPTAKETRKA"/>
</dbReference>
<dbReference type="GO" id="GO:0005886">
    <property type="term" value="C:plasma membrane"/>
    <property type="evidence" value="ECO:0007669"/>
    <property type="project" value="InterPro"/>
</dbReference>
<proteinExistence type="predicted"/>
<dbReference type="Proteomes" id="UP000366872">
    <property type="component" value="Unassembled WGS sequence"/>
</dbReference>
<dbReference type="InterPro" id="IPR006037">
    <property type="entry name" value="RCK_C"/>
</dbReference>
<dbReference type="AlphaFoldDB" id="A0A6C2U541"/>
<dbReference type="Pfam" id="PF02254">
    <property type="entry name" value="TrkA_N"/>
    <property type="match status" value="2"/>
</dbReference>
<keyword evidence="4" id="KW-0630">Potassium</keyword>
<dbReference type="EMBL" id="CAAHFG010000002">
    <property type="protein sequence ID" value="VGO15003.1"/>
    <property type="molecule type" value="Genomic_DNA"/>
</dbReference>
<feature type="domain" description="RCK C-terminal" evidence="8">
    <location>
        <begin position="366"/>
        <end position="447"/>
    </location>
</feature>
<sequence length="447" mass="48801">MRIVIIGAGNAGRQLAMRLCEEKHSVVMVDASAQALAQAEAGLDILTICGQGSNPCVLEEAQVDKSDLLIAVTDNDEVNVLSCLLGHAAGAKGKIARVTNPAFLNGSEHYDLQKMGIDLVINQKHECAREVFNMLQMPGALEAFDLFAGKVMVAGFSVNAVSPLLDRTPAECDRLDLIQSVRVIAIRRGNDLVVPHGNTVFMRNDLVYLVGKRSDIADFFKWVQPDIEPFEKVIIAGGGDLGLMLAKFIENEVDTVLLEQDEERARFCSAELNKTLILRADALTESALEESGLHDKTAFVALTGDDEGNIMNCLMAQKKGASFTATQITRTDFIPVVEQLYLVNRVVSPYISTANAILHWLRSKKVQAASLLHNLPGELLDVIIEENGKIDGKRIREIKMPSTAIIATVMRDGEVVTATGDLQLQADDRVLIFCHPDAVKKIQSIFL</sequence>
<reference evidence="9 10" key="1">
    <citation type="submission" date="2019-04" db="EMBL/GenBank/DDBJ databases">
        <authorList>
            <person name="Van Vliet M D."/>
        </authorList>
    </citation>
    <scope>NUCLEOTIDE SEQUENCE [LARGE SCALE GENOMIC DNA]</scope>
    <source>
        <strain evidence="9 10">F1</strain>
    </source>
</reference>